<dbReference type="Proteomes" id="UP001346869">
    <property type="component" value="Unassembled WGS sequence"/>
</dbReference>
<proteinExistence type="predicted"/>
<gene>
    <name evidence="2" type="ORF">PBY51_005097</name>
</gene>
<protein>
    <submittedName>
        <fullName evidence="2">Uncharacterized protein</fullName>
    </submittedName>
</protein>
<reference evidence="2 3" key="1">
    <citation type="journal article" date="2023" name="Genes (Basel)">
        <title>Chromosome-Level Genome Assembly and Circadian Gene Repertoire of the Patagonia Blennie Eleginops maclovinus-The Closest Ancestral Proxy of Antarctic Cryonotothenioids.</title>
        <authorList>
            <person name="Cheng C.C."/>
            <person name="Rivera-Colon A.G."/>
            <person name="Minhas B.F."/>
            <person name="Wilson L."/>
            <person name="Rayamajhi N."/>
            <person name="Vargas-Chacoff L."/>
            <person name="Catchen J.M."/>
        </authorList>
    </citation>
    <scope>NUCLEOTIDE SEQUENCE [LARGE SCALE GENOMIC DNA]</scope>
    <source>
        <strain evidence="2">JMC-PN-2008</strain>
    </source>
</reference>
<evidence type="ECO:0000256" key="1">
    <source>
        <dbReference type="SAM" id="MobiDB-lite"/>
    </source>
</evidence>
<dbReference type="AlphaFoldDB" id="A0AAN7X6L7"/>
<reference evidence="2 3" key="2">
    <citation type="journal article" date="2023" name="Mol. Biol. Evol.">
        <title>Genomics of Secondarily Temperate Adaptation in the Only Non-Antarctic Icefish.</title>
        <authorList>
            <person name="Rivera-Colon A.G."/>
            <person name="Rayamajhi N."/>
            <person name="Minhas B.F."/>
            <person name="Madrigal G."/>
            <person name="Bilyk K.T."/>
            <person name="Yoon V."/>
            <person name="Hune M."/>
            <person name="Gregory S."/>
            <person name="Cheng C.H.C."/>
            <person name="Catchen J.M."/>
        </authorList>
    </citation>
    <scope>NUCLEOTIDE SEQUENCE [LARGE SCALE GENOMIC DNA]</scope>
    <source>
        <strain evidence="2">JMC-PN-2008</strain>
    </source>
</reference>
<name>A0AAN7X6L7_ELEMC</name>
<evidence type="ECO:0000313" key="2">
    <source>
        <dbReference type="EMBL" id="KAK5854949.1"/>
    </source>
</evidence>
<feature type="region of interest" description="Disordered" evidence="1">
    <location>
        <begin position="88"/>
        <end position="115"/>
    </location>
</feature>
<feature type="compositionally biased region" description="Basic and acidic residues" evidence="1">
    <location>
        <begin position="88"/>
        <end position="97"/>
    </location>
</feature>
<keyword evidence="3" id="KW-1185">Reference proteome</keyword>
<comment type="caution">
    <text evidence="2">The sequence shown here is derived from an EMBL/GenBank/DDBJ whole genome shotgun (WGS) entry which is preliminary data.</text>
</comment>
<dbReference type="EMBL" id="JAUZQC010000018">
    <property type="protein sequence ID" value="KAK5854949.1"/>
    <property type="molecule type" value="Genomic_DNA"/>
</dbReference>
<organism evidence="2 3">
    <name type="scientific">Eleginops maclovinus</name>
    <name type="common">Patagonian blennie</name>
    <name type="synonym">Eleginus maclovinus</name>
    <dbReference type="NCBI Taxonomy" id="56733"/>
    <lineage>
        <taxon>Eukaryota</taxon>
        <taxon>Metazoa</taxon>
        <taxon>Chordata</taxon>
        <taxon>Craniata</taxon>
        <taxon>Vertebrata</taxon>
        <taxon>Euteleostomi</taxon>
        <taxon>Actinopterygii</taxon>
        <taxon>Neopterygii</taxon>
        <taxon>Teleostei</taxon>
        <taxon>Neoteleostei</taxon>
        <taxon>Acanthomorphata</taxon>
        <taxon>Eupercaria</taxon>
        <taxon>Perciformes</taxon>
        <taxon>Notothenioidei</taxon>
        <taxon>Eleginopidae</taxon>
        <taxon>Eleginops</taxon>
    </lineage>
</organism>
<evidence type="ECO:0000313" key="3">
    <source>
        <dbReference type="Proteomes" id="UP001346869"/>
    </source>
</evidence>
<accession>A0AAN7X6L7</accession>
<sequence>MLQCGIVLILTRSKTIPCISPASAADGSPAVYGLKPKEADTGLFVLSNADIPSRENRCRIWHAVFFGLLNSTQHYVKNPQWLLDREEKEGGEKEERLLKKKDKRRGEGEWRTNSQIGMDLGRDEIRLQGLQRVKRGWMEQ</sequence>